<name>A0A1B8ZC48_9FLAO</name>
<feature type="compositionally biased region" description="Basic and acidic residues" evidence="1">
    <location>
        <begin position="50"/>
        <end position="68"/>
    </location>
</feature>
<proteinExistence type="predicted"/>
<evidence type="ECO:0000313" key="3">
    <source>
        <dbReference type="Proteomes" id="UP000092651"/>
    </source>
</evidence>
<keyword evidence="3" id="KW-1185">Reference proteome</keyword>
<organism evidence="2 3">
    <name type="scientific">Chryseobacterium artocarpi</name>
    <dbReference type="NCBI Taxonomy" id="1414727"/>
    <lineage>
        <taxon>Bacteria</taxon>
        <taxon>Pseudomonadati</taxon>
        <taxon>Bacteroidota</taxon>
        <taxon>Flavobacteriia</taxon>
        <taxon>Flavobacteriales</taxon>
        <taxon>Weeksellaceae</taxon>
        <taxon>Chryseobacterium group</taxon>
        <taxon>Chryseobacterium</taxon>
    </lineage>
</organism>
<dbReference type="AlphaFoldDB" id="A0A1B8ZC48"/>
<evidence type="ECO:0000256" key="1">
    <source>
        <dbReference type="SAM" id="MobiDB-lite"/>
    </source>
</evidence>
<comment type="caution">
    <text evidence="2">The sequence shown here is derived from an EMBL/GenBank/DDBJ whole genome shotgun (WGS) entry which is preliminary data.</text>
</comment>
<sequence>MKRVIPFLCLIMGLSIQSCRQSDEQLDGNFELSKVANESKRSADSTNQKVDLEFEKDPPVKDGQDWKH</sequence>
<feature type="region of interest" description="Disordered" evidence="1">
    <location>
        <begin position="35"/>
        <end position="68"/>
    </location>
</feature>
<dbReference type="PROSITE" id="PS51257">
    <property type="entry name" value="PROKAR_LIPOPROTEIN"/>
    <property type="match status" value="1"/>
</dbReference>
<dbReference type="RefSeq" id="WP_065396205.1">
    <property type="nucleotide sequence ID" value="NZ_MAYH01000048.1"/>
</dbReference>
<gene>
    <name evidence="2" type="ORF">BBI01_18020</name>
</gene>
<dbReference type="Proteomes" id="UP000092651">
    <property type="component" value="Unassembled WGS sequence"/>
</dbReference>
<dbReference type="OrthoDB" id="1269020at2"/>
<protein>
    <submittedName>
        <fullName evidence="2">Uncharacterized protein</fullName>
    </submittedName>
</protein>
<reference evidence="2 3" key="1">
    <citation type="submission" date="2016-07" db="EMBL/GenBank/DDBJ databases">
        <authorList>
            <person name="Jeong J.-J."/>
            <person name="Kim D.W."/>
            <person name="Sang M.K."/>
            <person name="Choi I.-G."/>
            <person name="Kim K.D."/>
        </authorList>
    </citation>
    <scope>NUCLEOTIDE SEQUENCE [LARGE SCALE GENOMIC DNA]</scope>
    <source>
        <strain evidence="2 3">UTM-3</strain>
    </source>
</reference>
<accession>A0A1B8ZC48</accession>
<dbReference type="EMBL" id="MAYH01000048">
    <property type="protein sequence ID" value="OCA69106.1"/>
    <property type="molecule type" value="Genomic_DNA"/>
</dbReference>
<evidence type="ECO:0000313" key="2">
    <source>
        <dbReference type="EMBL" id="OCA69106.1"/>
    </source>
</evidence>